<dbReference type="GO" id="GO:0005524">
    <property type="term" value="F:ATP binding"/>
    <property type="evidence" value="ECO:0007669"/>
    <property type="project" value="UniProtKB-KW"/>
</dbReference>
<evidence type="ECO:0000256" key="2">
    <source>
        <dbReference type="ARBA" id="ARBA00004651"/>
    </source>
</evidence>
<dbReference type="SUPFAM" id="SSF55874">
    <property type="entry name" value="ATPase domain of HSP90 chaperone/DNA topoisomerase II/histidine kinase"/>
    <property type="match status" value="1"/>
</dbReference>
<dbReference type="InterPro" id="IPR004358">
    <property type="entry name" value="Sig_transdc_His_kin-like_C"/>
</dbReference>
<feature type="domain" description="HAMP" evidence="16">
    <location>
        <begin position="199"/>
        <end position="251"/>
    </location>
</feature>
<evidence type="ECO:0000313" key="17">
    <source>
        <dbReference type="EMBL" id="GAF09403.1"/>
    </source>
</evidence>
<proteinExistence type="predicted"/>
<evidence type="ECO:0000256" key="5">
    <source>
        <dbReference type="ARBA" id="ARBA00022553"/>
    </source>
</evidence>
<dbReference type="SMART" id="SM00387">
    <property type="entry name" value="HATPase_c"/>
    <property type="match status" value="1"/>
</dbReference>
<dbReference type="InterPro" id="IPR003661">
    <property type="entry name" value="HisK_dim/P_dom"/>
</dbReference>
<feature type="transmembrane region" description="Helical" evidence="14">
    <location>
        <begin position="174"/>
        <end position="197"/>
    </location>
</feature>
<dbReference type="EMBL" id="BAVZ01000011">
    <property type="protein sequence ID" value="GAF09403.1"/>
    <property type="molecule type" value="Genomic_DNA"/>
</dbReference>
<keyword evidence="9 17" id="KW-0418">Kinase</keyword>
<dbReference type="RefSeq" id="WP_036650835.1">
    <property type="nucleotide sequence ID" value="NZ_BAVZ01000011.1"/>
</dbReference>
<evidence type="ECO:0000256" key="7">
    <source>
        <dbReference type="ARBA" id="ARBA00022692"/>
    </source>
</evidence>
<protein>
    <recommendedName>
        <fullName evidence="3">histidine kinase</fullName>
        <ecNumber evidence="3">2.7.13.3</ecNumber>
    </recommendedName>
</protein>
<evidence type="ECO:0000256" key="3">
    <source>
        <dbReference type="ARBA" id="ARBA00012438"/>
    </source>
</evidence>
<name>W7YP68_9BACL</name>
<keyword evidence="13 14" id="KW-0472">Membrane</keyword>
<dbReference type="Gene3D" id="1.10.287.130">
    <property type="match status" value="1"/>
</dbReference>
<dbReference type="Pfam" id="PF02518">
    <property type="entry name" value="HATPase_c"/>
    <property type="match status" value="1"/>
</dbReference>
<sequence>MSIRIKLLLSYIAMIIIPIIFCGITIMLISFALFGDNRIMRSFIDIDHQTTVRNTEDEDDIFSRLKVLSSYTPKQIEDEMFLKKTDQELNKNQAGLLIRKNERLIYVSPYFEQYSFEKFLPPFEGKGQIEDLGFKIEDVYFYYKQFDYYDVNNNAVSIIVIEHISPIEEMARKYFVLFVVTLVIGLIVTNGIMTYYMSRSIIKPLRSLKLATERIQRGDLDFQVIPHKHDEIGELSLSFEEMRCRLKESVEVQVQYERNRKELLSNISHDLRTPIMAIKGYVQGIKEGVARTPEQLNKYLTIIYNKVFDMDQLINELFLFSKLDLKEEPFQLEQVEIYQYLADCIEELQLELQDKGITIGWEAQLKTTIFVICDREKLRRVIMNVIWNSVKYMDKESGFIGIHMSVNSEFVTIEIKDNGMGIEAEALPHIFERLYRGDHSRNSNTGGSGIGLSIAHHIISQHGGKIWVTSEKGKGTTLSFTLRRIDQEEGENS</sequence>
<dbReference type="PROSITE" id="PS50885">
    <property type="entry name" value="HAMP"/>
    <property type="match status" value="1"/>
</dbReference>
<dbReference type="FunFam" id="3.30.565.10:FF:000006">
    <property type="entry name" value="Sensor histidine kinase WalK"/>
    <property type="match status" value="1"/>
</dbReference>
<dbReference type="PANTHER" id="PTHR45528">
    <property type="entry name" value="SENSOR HISTIDINE KINASE CPXA"/>
    <property type="match status" value="1"/>
</dbReference>
<evidence type="ECO:0000256" key="8">
    <source>
        <dbReference type="ARBA" id="ARBA00022741"/>
    </source>
</evidence>
<dbReference type="OrthoDB" id="335833at2"/>
<evidence type="ECO:0000256" key="10">
    <source>
        <dbReference type="ARBA" id="ARBA00022840"/>
    </source>
</evidence>
<dbReference type="CDD" id="cd06225">
    <property type="entry name" value="HAMP"/>
    <property type="match status" value="1"/>
</dbReference>
<evidence type="ECO:0000256" key="1">
    <source>
        <dbReference type="ARBA" id="ARBA00000085"/>
    </source>
</evidence>
<dbReference type="SMART" id="SM00304">
    <property type="entry name" value="HAMP"/>
    <property type="match status" value="1"/>
</dbReference>
<dbReference type="InterPro" id="IPR036097">
    <property type="entry name" value="HisK_dim/P_sf"/>
</dbReference>
<dbReference type="SUPFAM" id="SSF158472">
    <property type="entry name" value="HAMP domain-like"/>
    <property type="match status" value="1"/>
</dbReference>
<dbReference type="InterPro" id="IPR050398">
    <property type="entry name" value="HssS/ArlS-like"/>
</dbReference>
<evidence type="ECO:0000259" key="15">
    <source>
        <dbReference type="PROSITE" id="PS50109"/>
    </source>
</evidence>
<comment type="subcellular location">
    <subcellularLocation>
        <location evidence="2">Cell membrane</location>
        <topology evidence="2">Multi-pass membrane protein</topology>
    </subcellularLocation>
</comment>
<dbReference type="SMART" id="SM00388">
    <property type="entry name" value="HisKA"/>
    <property type="match status" value="1"/>
</dbReference>
<accession>W7YP68</accession>
<dbReference type="Proteomes" id="UP000019364">
    <property type="component" value="Unassembled WGS sequence"/>
</dbReference>
<evidence type="ECO:0000256" key="14">
    <source>
        <dbReference type="SAM" id="Phobius"/>
    </source>
</evidence>
<dbReference type="EC" id="2.7.13.3" evidence="3"/>
<reference evidence="17 18" key="1">
    <citation type="journal article" date="2014" name="Genome Announc.">
        <title>Draft Genome Sequence of Paenibacillus pini JCM 16418T, Isolated from the Rhizosphere of Pine Tree.</title>
        <authorList>
            <person name="Yuki M."/>
            <person name="Oshima K."/>
            <person name="Suda W."/>
            <person name="Oshida Y."/>
            <person name="Kitamura K."/>
            <person name="Iida Y."/>
            <person name="Hattori M."/>
            <person name="Ohkuma M."/>
        </authorList>
    </citation>
    <scope>NUCLEOTIDE SEQUENCE [LARGE SCALE GENOMIC DNA]</scope>
    <source>
        <strain evidence="17 18">JCM 16418</strain>
    </source>
</reference>
<dbReference type="FunFam" id="1.10.287.130:FF:000001">
    <property type="entry name" value="Two-component sensor histidine kinase"/>
    <property type="match status" value="1"/>
</dbReference>
<evidence type="ECO:0000256" key="11">
    <source>
        <dbReference type="ARBA" id="ARBA00022989"/>
    </source>
</evidence>
<dbReference type="InterPro" id="IPR005467">
    <property type="entry name" value="His_kinase_dom"/>
</dbReference>
<dbReference type="Gene3D" id="3.30.565.10">
    <property type="entry name" value="Histidine kinase-like ATPase, C-terminal domain"/>
    <property type="match status" value="1"/>
</dbReference>
<dbReference type="AlphaFoldDB" id="W7YP68"/>
<evidence type="ECO:0000313" key="18">
    <source>
        <dbReference type="Proteomes" id="UP000019364"/>
    </source>
</evidence>
<dbReference type="CDD" id="cd00082">
    <property type="entry name" value="HisKA"/>
    <property type="match status" value="1"/>
</dbReference>
<dbReference type="PROSITE" id="PS50109">
    <property type="entry name" value="HIS_KIN"/>
    <property type="match status" value="1"/>
</dbReference>
<keyword evidence="7 14" id="KW-0812">Transmembrane</keyword>
<dbReference type="GO" id="GO:0005886">
    <property type="term" value="C:plasma membrane"/>
    <property type="evidence" value="ECO:0007669"/>
    <property type="project" value="UniProtKB-SubCell"/>
</dbReference>
<dbReference type="Pfam" id="PF00672">
    <property type="entry name" value="HAMP"/>
    <property type="match status" value="1"/>
</dbReference>
<organism evidence="17 18">
    <name type="scientific">Paenibacillus pini JCM 16418</name>
    <dbReference type="NCBI Taxonomy" id="1236976"/>
    <lineage>
        <taxon>Bacteria</taxon>
        <taxon>Bacillati</taxon>
        <taxon>Bacillota</taxon>
        <taxon>Bacilli</taxon>
        <taxon>Bacillales</taxon>
        <taxon>Paenibacillaceae</taxon>
        <taxon>Paenibacillus</taxon>
    </lineage>
</organism>
<dbReference type="SUPFAM" id="SSF47384">
    <property type="entry name" value="Homodimeric domain of signal transducing histidine kinase"/>
    <property type="match status" value="1"/>
</dbReference>
<keyword evidence="12" id="KW-0902">Two-component regulatory system</keyword>
<evidence type="ECO:0000256" key="9">
    <source>
        <dbReference type="ARBA" id="ARBA00022777"/>
    </source>
</evidence>
<evidence type="ECO:0000259" key="16">
    <source>
        <dbReference type="PROSITE" id="PS50885"/>
    </source>
</evidence>
<gene>
    <name evidence="17" type="ORF">JCM16418_3543</name>
</gene>
<evidence type="ECO:0000256" key="4">
    <source>
        <dbReference type="ARBA" id="ARBA00022475"/>
    </source>
</evidence>
<evidence type="ECO:0000256" key="6">
    <source>
        <dbReference type="ARBA" id="ARBA00022679"/>
    </source>
</evidence>
<dbReference type="Pfam" id="PF00512">
    <property type="entry name" value="HisKA"/>
    <property type="match status" value="1"/>
</dbReference>
<dbReference type="InterPro" id="IPR036890">
    <property type="entry name" value="HATPase_C_sf"/>
</dbReference>
<keyword evidence="11 14" id="KW-1133">Transmembrane helix</keyword>
<evidence type="ECO:0000256" key="13">
    <source>
        <dbReference type="ARBA" id="ARBA00023136"/>
    </source>
</evidence>
<feature type="domain" description="Histidine kinase" evidence="15">
    <location>
        <begin position="266"/>
        <end position="486"/>
    </location>
</feature>
<dbReference type="PANTHER" id="PTHR45528:SF1">
    <property type="entry name" value="SENSOR HISTIDINE KINASE CPXA"/>
    <property type="match status" value="1"/>
</dbReference>
<feature type="transmembrane region" description="Helical" evidence="14">
    <location>
        <begin position="12"/>
        <end position="34"/>
    </location>
</feature>
<dbReference type="CDD" id="cd00075">
    <property type="entry name" value="HATPase"/>
    <property type="match status" value="1"/>
</dbReference>
<keyword evidence="5" id="KW-0597">Phosphoprotein</keyword>
<dbReference type="Gene3D" id="6.10.340.10">
    <property type="match status" value="1"/>
</dbReference>
<keyword evidence="18" id="KW-1185">Reference proteome</keyword>
<dbReference type="eggNOG" id="COG5002">
    <property type="taxonomic scope" value="Bacteria"/>
</dbReference>
<dbReference type="InterPro" id="IPR003594">
    <property type="entry name" value="HATPase_dom"/>
</dbReference>
<keyword evidence="10" id="KW-0067">ATP-binding</keyword>
<comment type="caution">
    <text evidence="17">The sequence shown here is derived from an EMBL/GenBank/DDBJ whole genome shotgun (WGS) entry which is preliminary data.</text>
</comment>
<keyword evidence="4" id="KW-1003">Cell membrane</keyword>
<dbReference type="PRINTS" id="PR00344">
    <property type="entry name" value="BCTRLSENSOR"/>
</dbReference>
<keyword evidence="8" id="KW-0547">Nucleotide-binding</keyword>
<keyword evidence="6" id="KW-0808">Transferase</keyword>
<comment type="catalytic activity">
    <reaction evidence="1">
        <text>ATP + protein L-histidine = ADP + protein N-phospho-L-histidine.</text>
        <dbReference type="EC" id="2.7.13.3"/>
    </reaction>
</comment>
<dbReference type="InterPro" id="IPR003660">
    <property type="entry name" value="HAMP_dom"/>
</dbReference>
<evidence type="ECO:0000256" key="12">
    <source>
        <dbReference type="ARBA" id="ARBA00023012"/>
    </source>
</evidence>
<dbReference type="GO" id="GO:0000155">
    <property type="term" value="F:phosphorelay sensor kinase activity"/>
    <property type="evidence" value="ECO:0007669"/>
    <property type="project" value="InterPro"/>
</dbReference>
<dbReference type="STRING" id="1236976.JCM16418_3543"/>